<evidence type="ECO:0000313" key="2">
    <source>
        <dbReference type="Proteomes" id="UP000054485"/>
    </source>
</evidence>
<name>A0A0C9ZIG3_9AGAM</name>
<sequence>MVHLETNDSMIEIVVPPMLSSQLEMSDVVETVYELWAWFNSFQIEDPGPQSLSPQPSP</sequence>
<dbReference type="InParanoid" id="A0A0C9ZIG3"/>
<gene>
    <name evidence="1" type="ORF">CY34DRAFT_810553</name>
</gene>
<reference evidence="2" key="2">
    <citation type="submission" date="2015-01" db="EMBL/GenBank/DDBJ databases">
        <title>Evolutionary Origins and Diversification of the Mycorrhizal Mutualists.</title>
        <authorList>
            <consortium name="DOE Joint Genome Institute"/>
            <consortium name="Mycorrhizal Genomics Consortium"/>
            <person name="Kohler A."/>
            <person name="Kuo A."/>
            <person name="Nagy L.G."/>
            <person name="Floudas D."/>
            <person name="Copeland A."/>
            <person name="Barry K.W."/>
            <person name="Cichocki N."/>
            <person name="Veneault-Fourrey C."/>
            <person name="LaButti K."/>
            <person name="Lindquist E.A."/>
            <person name="Lipzen A."/>
            <person name="Lundell T."/>
            <person name="Morin E."/>
            <person name="Murat C."/>
            <person name="Riley R."/>
            <person name="Ohm R."/>
            <person name="Sun H."/>
            <person name="Tunlid A."/>
            <person name="Henrissat B."/>
            <person name="Grigoriev I.V."/>
            <person name="Hibbett D.S."/>
            <person name="Martin F."/>
        </authorList>
    </citation>
    <scope>NUCLEOTIDE SEQUENCE [LARGE SCALE GENOMIC DNA]</scope>
    <source>
        <strain evidence="2">UH-Slu-Lm8-n1</strain>
    </source>
</reference>
<dbReference type="AlphaFoldDB" id="A0A0C9ZIG3"/>
<dbReference type="Proteomes" id="UP000054485">
    <property type="component" value="Unassembled WGS sequence"/>
</dbReference>
<protein>
    <submittedName>
        <fullName evidence="1">Uncharacterized protein</fullName>
    </submittedName>
</protein>
<proteinExistence type="predicted"/>
<organism evidence="1 2">
    <name type="scientific">Suillus luteus UH-Slu-Lm8-n1</name>
    <dbReference type="NCBI Taxonomy" id="930992"/>
    <lineage>
        <taxon>Eukaryota</taxon>
        <taxon>Fungi</taxon>
        <taxon>Dikarya</taxon>
        <taxon>Basidiomycota</taxon>
        <taxon>Agaricomycotina</taxon>
        <taxon>Agaricomycetes</taxon>
        <taxon>Agaricomycetidae</taxon>
        <taxon>Boletales</taxon>
        <taxon>Suillineae</taxon>
        <taxon>Suillaceae</taxon>
        <taxon>Suillus</taxon>
    </lineage>
</organism>
<evidence type="ECO:0000313" key="1">
    <source>
        <dbReference type="EMBL" id="KIK37205.1"/>
    </source>
</evidence>
<reference evidence="1 2" key="1">
    <citation type="submission" date="2014-04" db="EMBL/GenBank/DDBJ databases">
        <authorList>
            <consortium name="DOE Joint Genome Institute"/>
            <person name="Kuo A."/>
            <person name="Ruytinx J."/>
            <person name="Rineau F."/>
            <person name="Colpaert J."/>
            <person name="Kohler A."/>
            <person name="Nagy L.G."/>
            <person name="Floudas D."/>
            <person name="Copeland A."/>
            <person name="Barry K.W."/>
            <person name="Cichocki N."/>
            <person name="Veneault-Fourrey C."/>
            <person name="LaButti K."/>
            <person name="Lindquist E.A."/>
            <person name="Lipzen A."/>
            <person name="Lundell T."/>
            <person name="Morin E."/>
            <person name="Murat C."/>
            <person name="Sun H."/>
            <person name="Tunlid A."/>
            <person name="Henrissat B."/>
            <person name="Grigoriev I.V."/>
            <person name="Hibbett D.S."/>
            <person name="Martin F."/>
            <person name="Nordberg H.P."/>
            <person name="Cantor M.N."/>
            <person name="Hua S.X."/>
        </authorList>
    </citation>
    <scope>NUCLEOTIDE SEQUENCE [LARGE SCALE GENOMIC DNA]</scope>
    <source>
        <strain evidence="1 2">UH-Slu-Lm8-n1</strain>
    </source>
</reference>
<accession>A0A0C9ZIG3</accession>
<dbReference type="HOGENOM" id="CLU_2980654_0_0_1"/>
<keyword evidence="2" id="KW-1185">Reference proteome</keyword>
<dbReference type="EMBL" id="KN835469">
    <property type="protein sequence ID" value="KIK37205.1"/>
    <property type="molecule type" value="Genomic_DNA"/>
</dbReference>